<sequence length="275" mass="29973">YVGLSWPQPGDVRSPYPALSTHANHVYLPRNGKRIFLPAFARALQAGYTLCPSSRGSSPLAHPPSSSSHPFRCSTSHGTTLSNTTRACARYHITRGRIRAAPDQRHARRGSHERREGKADDRASGREGAGPPRERVTSAEWAVRRDRARGDGHRAARTHHGVRPRRGHPPRVAAHVDPGRDVTGWAPSRTVGLVDAMPESGKIREAMTALVAAQILGDMKEVEAEHLLVEQEEASDGDEDETPEAGNSSLFSTHSVLPREVTPATSEEEGSEHEK</sequence>
<evidence type="ECO:0000313" key="3">
    <source>
        <dbReference type="EMBL" id="KZP11812.1"/>
    </source>
</evidence>
<feature type="domain" description="Heme haloperoxidase family profile" evidence="2">
    <location>
        <begin position="1"/>
        <end position="275"/>
    </location>
</feature>
<dbReference type="InterPro" id="IPR036851">
    <property type="entry name" value="Chloroperoxidase-like_sf"/>
</dbReference>
<feature type="compositionally biased region" description="Acidic residues" evidence="1">
    <location>
        <begin position="230"/>
        <end position="243"/>
    </location>
</feature>
<name>A0A166AP16_9AGAM</name>
<feature type="non-terminal residue" evidence="3">
    <location>
        <position position="1"/>
    </location>
</feature>
<protein>
    <recommendedName>
        <fullName evidence="2">Heme haloperoxidase family profile domain-containing protein</fullName>
    </recommendedName>
</protein>
<dbReference type="EMBL" id="KV417657">
    <property type="protein sequence ID" value="KZP11812.1"/>
    <property type="molecule type" value="Genomic_DNA"/>
</dbReference>
<feature type="region of interest" description="Disordered" evidence="1">
    <location>
        <begin position="94"/>
        <end position="183"/>
    </location>
</feature>
<dbReference type="OrthoDB" id="407298at2759"/>
<evidence type="ECO:0000259" key="2">
    <source>
        <dbReference type="PROSITE" id="PS51405"/>
    </source>
</evidence>
<feature type="region of interest" description="Disordered" evidence="1">
    <location>
        <begin position="229"/>
        <end position="275"/>
    </location>
</feature>
<dbReference type="Gene3D" id="1.10.489.10">
    <property type="entry name" value="Chloroperoxidase-like"/>
    <property type="match status" value="1"/>
</dbReference>
<feature type="compositionally biased region" description="Polar residues" evidence="1">
    <location>
        <begin position="245"/>
        <end position="255"/>
    </location>
</feature>
<evidence type="ECO:0000313" key="4">
    <source>
        <dbReference type="Proteomes" id="UP000076532"/>
    </source>
</evidence>
<dbReference type="PROSITE" id="PS51405">
    <property type="entry name" value="HEME_HALOPEROXIDASE"/>
    <property type="match status" value="1"/>
</dbReference>
<dbReference type="GO" id="GO:0004601">
    <property type="term" value="F:peroxidase activity"/>
    <property type="evidence" value="ECO:0007669"/>
    <property type="project" value="InterPro"/>
</dbReference>
<gene>
    <name evidence="3" type="ORF">FIBSPDRAFT_175390</name>
</gene>
<proteinExistence type="predicted"/>
<reference evidence="3 4" key="1">
    <citation type="journal article" date="2016" name="Mol. Biol. Evol.">
        <title>Comparative Genomics of Early-Diverging Mushroom-Forming Fungi Provides Insights into the Origins of Lignocellulose Decay Capabilities.</title>
        <authorList>
            <person name="Nagy L.G."/>
            <person name="Riley R."/>
            <person name="Tritt A."/>
            <person name="Adam C."/>
            <person name="Daum C."/>
            <person name="Floudas D."/>
            <person name="Sun H."/>
            <person name="Yadav J.S."/>
            <person name="Pangilinan J."/>
            <person name="Larsson K.H."/>
            <person name="Matsuura K."/>
            <person name="Barry K."/>
            <person name="Labutti K."/>
            <person name="Kuo R."/>
            <person name="Ohm R.A."/>
            <person name="Bhattacharya S.S."/>
            <person name="Shirouzu T."/>
            <person name="Yoshinaga Y."/>
            <person name="Martin F.M."/>
            <person name="Grigoriev I.V."/>
            <person name="Hibbett D.S."/>
        </authorList>
    </citation>
    <scope>NUCLEOTIDE SEQUENCE [LARGE SCALE GENOMIC DNA]</scope>
    <source>
        <strain evidence="3 4">CBS 109695</strain>
    </source>
</reference>
<keyword evidence="4" id="KW-1185">Reference proteome</keyword>
<dbReference type="AlphaFoldDB" id="A0A166AP16"/>
<dbReference type="InterPro" id="IPR000028">
    <property type="entry name" value="Chloroperoxidase"/>
</dbReference>
<dbReference type="Pfam" id="PF01328">
    <property type="entry name" value="Peroxidase_2"/>
    <property type="match status" value="1"/>
</dbReference>
<organism evidence="3 4">
    <name type="scientific">Athelia psychrophila</name>
    <dbReference type="NCBI Taxonomy" id="1759441"/>
    <lineage>
        <taxon>Eukaryota</taxon>
        <taxon>Fungi</taxon>
        <taxon>Dikarya</taxon>
        <taxon>Basidiomycota</taxon>
        <taxon>Agaricomycotina</taxon>
        <taxon>Agaricomycetes</taxon>
        <taxon>Agaricomycetidae</taxon>
        <taxon>Atheliales</taxon>
        <taxon>Atheliaceae</taxon>
        <taxon>Athelia</taxon>
    </lineage>
</organism>
<dbReference type="SUPFAM" id="SSF47571">
    <property type="entry name" value="Cloroperoxidase"/>
    <property type="match status" value="1"/>
</dbReference>
<feature type="compositionally biased region" description="Low complexity" evidence="1">
    <location>
        <begin position="57"/>
        <end position="77"/>
    </location>
</feature>
<evidence type="ECO:0000256" key="1">
    <source>
        <dbReference type="SAM" id="MobiDB-lite"/>
    </source>
</evidence>
<feature type="compositionally biased region" description="Basic and acidic residues" evidence="1">
    <location>
        <begin position="132"/>
        <end position="154"/>
    </location>
</feature>
<feature type="compositionally biased region" description="Acidic residues" evidence="1">
    <location>
        <begin position="266"/>
        <end position="275"/>
    </location>
</feature>
<feature type="region of interest" description="Disordered" evidence="1">
    <location>
        <begin position="52"/>
        <end position="81"/>
    </location>
</feature>
<feature type="compositionally biased region" description="Basic residues" evidence="1">
    <location>
        <begin position="155"/>
        <end position="169"/>
    </location>
</feature>
<accession>A0A166AP16</accession>
<dbReference type="Proteomes" id="UP000076532">
    <property type="component" value="Unassembled WGS sequence"/>
</dbReference>
<feature type="compositionally biased region" description="Basic and acidic residues" evidence="1">
    <location>
        <begin position="113"/>
        <end position="125"/>
    </location>
</feature>